<organism evidence="1 2">
    <name type="scientific">Nocardioides mangrovi</name>
    <dbReference type="NCBI Taxonomy" id="2874580"/>
    <lineage>
        <taxon>Bacteria</taxon>
        <taxon>Bacillati</taxon>
        <taxon>Actinomycetota</taxon>
        <taxon>Actinomycetes</taxon>
        <taxon>Propionibacteriales</taxon>
        <taxon>Nocardioidaceae</taxon>
        <taxon>Nocardioides</taxon>
    </lineage>
</organism>
<keyword evidence="2" id="KW-1185">Reference proteome</keyword>
<evidence type="ECO:0000313" key="2">
    <source>
        <dbReference type="Proteomes" id="UP000780875"/>
    </source>
</evidence>
<accession>A0ABS7UEA3</accession>
<evidence type="ECO:0000313" key="1">
    <source>
        <dbReference type="EMBL" id="MBZ5739331.1"/>
    </source>
</evidence>
<sequence>MTVVRPLPETGSIYLDARGGDRALRVTWHQESSIVVLSLWRDTVCAGSFRLSIDEVPDLIDVLRQTLTDAYDRAADRLHAVDSA</sequence>
<protein>
    <submittedName>
        <fullName evidence="1">Uncharacterized protein</fullName>
    </submittedName>
</protein>
<proteinExistence type="predicted"/>
<dbReference type="EMBL" id="JAIQZJ010000008">
    <property type="protein sequence ID" value="MBZ5739331.1"/>
    <property type="molecule type" value="Genomic_DNA"/>
</dbReference>
<dbReference type="Proteomes" id="UP000780875">
    <property type="component" value="Unassembled WGS sequence"/>
</dbReference>
<reference evidence="1 2" key="1">
    <citation type="submission" date="2021-09" db="EMBL/GenBank/DDBJ databases">
        <title>Whole genome sequence of Nocardioides sp. GBK3QG-3.</title>
        <authorList>
            <person name="Tuo L."/>
        </authorList>
    </citation>
    <scope>NUCLEOTIDE SEQUENCE [LARGE SCALE GENOMIC DNA]</scope>
    <source>
        <strain evidence="1 2">GBK3QG-3</strain>
    </source>
</reference>
<dbReference type="RefSeq" id="WP_224123702.1">
    <property type="nucleotide sequence ID" value="NZ_JAIQZJ010000008.1"/>
</dbReference>
<gene>
    <name evidence="1" type="ORF">K8U61_14245</name>
</gene>
<comment type="caution">
    <text evidence="1">The sequence shown here is derived from an EMBL/GenBank/DDBJ whole genome shotgun (WGS) entry which is preliminary data.</text>
</comment>
<name>A0ABS7UEA3_9ACTN</name>